<dbReference type="GO" id="GO:0005634">
    <property type="term" value="C:nucleus"/>
    <property type="evidence" value="ECO:0007669"/>
    <property type="project" value="UniProtKB-SubCell"/>
</dbReference>
<keyword evidence="6" id="KW-0539">Nucleus</keyword>
<name>A0A2K3NVI7_TRIPR</name>
<feature type="domain" description="AP2/ERF" evidence="8">
    <location>
        <begin position="150"/>
        <end position="207"/>
    </location>
</feature>
<dbReference type="Gene3D" id="3.30.730.10">
    <property type="entry name" value="AP2/ERF domain"/>
    <property type="match status" value="1"/>
</dbReference>
<proteinExistence type="predicted"/>
<dbReference type="GO" id="GO:0009873">
    <property type="term" value="P:ethylene-activated signaling pathway"/>
    <property type="evidence" value="ECO:0007669"/>
    <property type="project" value="UniProtKB-KW"/>
</dbReference>
<feature type="compositionally biased region" description="Low complexity" evidence="7">
    <location>
        <begin position="137"/>
        <end position="146"/>
    </location>
</feature>
<evidence type="ECO:0000313" key="10">
    <source>
        <dbReference type="Proteomes" id="UP000236291"/>
    </source>
</evidence>
<evidence type="ECO:0000256" key="1">
    <source>
        <dbReference type="ARBA" id="ARBA00004123"/>
    </source>
</evidence>
<keyword evidence="2" id="KW-0936">Ethylene signaling pathway</keyword>
<dbReference type="InterPro" id="IPR016177">
    <property type="entry name" value="DNA-bd_dom_sf"/>
</dbReference>
<accession>A0A2K3NVI7</accession>
<dbReference type="PRINTS" id="PR00367">
    <property type="entry name" value="ETHRSPELEMNT"/>
</dbReference>
<keyword evidence="4" id="KW-0238">DNA-binding</keyword>
<comment type="subcellular location">
    <subcellularLocation>
        <location evidence="1">Nucleus</location>
    </subcellularLocation>
</comment>
<dbReference type="AlphaFoldDB" id="A0A2K3NVI7"/>
<dbReference type="EMBL" id="ASHM01001656">
    <property type="protein sequence ID" value="PNY07054.1"/>
    <property type="molecule type" value="Genomic_DNA"/>
</dbReference>
<dbReference type="PANTHER" id="PTHR31677">
    <property type="entry name" value="AP2 DOMAIN CLASS TRANSCRIPTION FACTOR"/>
    <property type="match status" value="1"/>
</dbReference>
<sequence length="235" mass="26546">MRSRDGFRPEHNVQGLMRYYHHDKRISVYGVRFSLCGVIISFSTGVRFSFGEGGIGARTTSLRSGNLLGLIYGEPSMLLSDTDAPMNFDTEDEEISSMARQRLTREPRLPLLRLVLRAPIPPSPNENQTPAENDILTPPNETPTPETEIHYRGVRKRPWGRYAAEIRDPSKKVQVWLGTFNNALEAAKAYDEKAIMFRGAKAKTNYPMDLGPILFSRTYIDSLHVTGHDHLRCIG</sequence>
<evidence type="ECO:0000256" key="2">
    <source>
        <dbReference type="ARBA" id="ARBA00022745"/>
    </source>
</evidence>
<evidence type="ECO:0000313" key="9">
    <source>
        <dbReference type="EMBL" id="PNY07054.1"/>
    </source>
</evidence>
<protein>
    <submittedName>
        <fullName evidence="9">Ethylene-responsive transcription factor 4-like protein</fullName>
    </submittedName>
</protein>
<reference evidence="9 10" key="1">
    <citation type="journal article" date="2014" name="Am. J. Bot.">
        <title>Genome assembly and annotation for red clover (Trifolium pratense; Fabaceae).</title>
        <authorList>
            <person name="Istvanek J."/>
            <person name="Jaros M."/>
            <person name="Krenek A."/>
            <person name="Repkova J."/>
        </authorList>
    </citation>
    <scope>NUCLEOTIDE SEQUENCE [LARGE SCALE GENOMIC DNA]</scope>
    <source>
        <strain evidence="10">cv. Tatra</strain>
        <tissue evidence="9">Young leaves</tissue>
    </source>
</reference>
<feature type="region of interest" description="Disordered" evidence="7">
    <location>
        <begin position="120"/>
        <end position="147"/>
    </location>
</feature>
<dbReference type="InterPro" id="IPR036955">
    <property type="entry name" value="AP2/ERF_dom_sf"/>
</dbReference>
<evidence type="ECO:0000256" key="3">
    <source>
        <dbReference type="ARBA" id="ARBA00023015"/>
    </source>
</evidence>
<evidence type="ECO:0000256" key="7">
    <source>
        <dbReference type="SAM" id="MobiDB-lite"/>
    </source>
</evidence>
<gene>
    <name evidence="9" type="ORF">L195_g003537</name>
</gene>
<dbReference type="InterPro" id="IPR001471">
    <property type="entry name" value="AP2/ERF_dom"/>
</dbReference>
<dbReference type="SMART" id="SM00380">
    <property type="entry name" value="AP2"/>
    <property type="match status" value="1"/>
</dbReference>
<keyword evidence="5" id="KW-0804">Transcription</keyword>
<dbReference type="Pfam" id="PF00847">
    <property type="entry name" value="AP2"/>
    <property type="match status" value="1"/>
</dbReference>
<dbReference type="SUPFAM" id="SSF54171">
    <property type="entry name" value="DNA-binding domain"/>
    <property type="match status" value="1"/>
</dbReference>
<evidence type="ECO:0000256" key="5">
    <source>
        <dbReference type="ARBA" id="ARBA00023163"/>
    </source>
</evidence>
<dbReference type="GO" id="GO:0003677">
    <property type="term" value="F:DNA binding"/>
    <property type="evidence" value="ECO:0007669"/>
    <property type="project" value="UniProtKB-KW"/>
</dbReference>
<evidence type="ECO:0000259" key="8">
    <source>
        <dbReference type="PROSITE" id="PS51032"/>
    </source>
</evidence>
<dbReference type="CDD" id="cd00018">
    <property type="entry name" value="AP2"/>
    <property type="match status" value="1"/>
</dbReference>
<dbReference type="FunFam" id="3.30.730.10:FF:000001">
    <property type="entry name" value="Ethylene-responsive transcription factor 2"/>
    <property type="match status" value="1"/>
</dbReference>
<dbReference type="PANTHER" id="PTHR31677:SF228">
    <property type="entry name" value="ETHYLENE-RESPONSIVE TRANSCRIPTION FACTOR 10-RELATED"/>
    <property type="match status" value="1"/>
</dbReference>
<dbReference type="STRING" id="57577.A0A2K3NVI7"/>
<comment type="caution">
    <text evidence="9">The sequence shown here is derived from an EMBL/GenBank/DDBJ whole genome shotgun (WGS) entry which is preliminary data.</text>
</comment>
<reference evidence="9 10" key="2">
    <citation type="journal article" date="2017" name="Front. Plant Sci.">
        <title>Gene Classification and Mining of Molecular Markers Useful in Red Clover (Trifolium pratense) Breeding.</title>
        <authorList>
            <person name="Istvanek J."/>
            <person name="Dluhosova J."/>
            <person name="Dluhos P."/>
            <person name="Patkova L."/>
            <person name="Nedelnik J."/>
            <person name="Repkova J."/>
        </authorList>
    </citation>
    <scope>NUCLEOTIDE SEQUENCE [LARGE SCALE GENOMIC DNA]</scope>
    <source>
        <strain evidence="10">cv. Tatra</strain>
        <tissue evidence="9">Young leaves</tissue>
    </source>
</reference>
<dbReference type="Proteomes" id="UP000236291">
    <property type="component" value="Unassembled WGS sequence"/>
</dbReference>
<dbReference type="GO" id="GO:0003700">
    <property type="term" value="F:DNA-binding transcription factor activity"/>
    <property type="evidence" value="ECO:0007669"/>
    <property type="project" value="InterPro"/>
</dbReference>
<dbReference type="PROSITE" id="PS51032">
    <property type="entry name" value="AP2_ERF"/>
    <property type="match status" value="1"/>
</dbReference>
<keyword evidence="3" id="KW-0805">Transcription regulation</keyword>
<evidence type="ECO:0000256" key="6">
    <source>
        <dbReference type="ARBA" id="ARBA00023242"/>
    </source>
</evidence>
<evidence type="ECO:0000256" key="4">
    <source>
        <dbReference type="ARBA" id="ARBA00023125"/>
    </source>
</evidence>
<organism evidence="9 10">
    <name type="scientific">Trifolium pratense</name>
    <name type="common">Red clover</name>
    <dbReference type="NCBI Taxonomy" id="57577"/>
    <lineage>
        <taxon>Eukaryota</taxon>
        <taxon>Viridiplantae</taxon>
        <taxon>Streptophyta</taxon>
        <taxon>Embryophyta</taxon>
        <taxon>Tracheophyta</taxon>
        <taxon>Spermatophyta</taxon>
        <taxon>Magnoliopsida</taxon>
        <taxon>eudicotyledons</taxon>
        <taxon>Gunneridae</taxon>
        <taxon>Pentapetalae</taxon>
        <taxon>rosids</taxon>
        <taxon>fabids</taxon>
        <taxon>Fabales</taxon>
        <taxon>Fabaceae</taxon>
        <taxon>Papilionoideae</taxon>
        <taxon>50 kb inversion clade</taxon>
        <taxon>NPAAA clade</taxon>
        <taxon>Hologalegina</taxon>
        <taxon>IRL clade</taxon>
        <taxon>Trifolieae</taxon>
        <taxon>Trifolium</taxon>
    </lineage>
</organism>